<dbReference type="RefSeq" id="WP_171651459.1">
    <property type="nucleotide sequence ID" value="NZ_WHOD01000045.1"/>
</dbReference>
<protein>
    <submittedName>
        <fullName evidence="2">Uncharacterized protein</fullName>
    </submittedName>
</protein>
<keyword evidence="1" id="KW-1133">Transmembrane helix</keyword>
<sequence>MRAQAMIYKYKWLIITSTLLIVLCFVYTCLINKKTSLYEDIERVVVKNDSSFKEIAYIHVLKEKLLVFYETQNNELAGILVEKGIKGYKISDYLSKNSFDSSKGLSWQGTERIDQQVHLLYGTILDPAINQVFLVSEANKSATIIKNGSRTMWFSLMDHTLNLPITIEGLDKNGNMLYTFGDISFWSNRVE</sequence>
<organism evidence="2 3">
    <name type="scientific">Paenibacillus foliorum</name>
    <dbReference type="NCBI Taxonomy" id="2654974"/>
    <lineage>
        <taxon>Bacteria</taxon>
        <taxon>Bacillati</taxon>
        <taxon>Bacillota</taxon>
        <taxon>Bacilli</taxon>
        <taxon>Bacillales</taxon>
        <taxon>Paenibacillaceae</taxon>
        <taxon>Paenibacillus</taxon>
    </lineage>
</organism>
<evidence type="ECO:0000313" key="3">
    <source>
        <dbReference type="Proteomes" id="UP000641588"/>
    </source>
</evidence>
<proteinExistence type="predicted"/>
<keyword evidence="3" id="KW-1185">Reference proteome</keyword>
<comment type="caution">
    <text evidence="2">The sequence shown here is derived from an EMBL/GenBank/DDBJ whole genome shotgun (WGS) entry which is preliminary data.</text>
</comment>
<reference evidence="2" key="1">
    <citation type="submission" date="2019-10" db="EMBL/GenBank/DDBJ databases">
        <title>Description of Paenibacillus glebae sp. nov.</title>
        <authorList>
            <person name="Carlier A."/>
            <person name="Qi S."/>
        </authorList>
    </citation>
    <scope>NUCLEOTIDE SEQUENCE</scope>
    <source>
        <strain evidence="2">LMG 31456</strain>
    </source>
</reference>
<accession>A0A972GSW8</accession>
<dbReference type="EMBL" id="WHOD01000045">
    <property type="protein sequence ID" value="NOU93257.1"/>
    <property type="molecule type" value="Genomic_DNA"/>
</dbReference>
<evidence type="ECO:0000313" key="2">
    <source>
        <dbReference type="EMBL" id="NOU93257.1"/>
    </source>
</evidence>
<keyword evidence="1" id="KW-0812">Transmembrane</keyword>
<feature type="transmembrane region" description="Helical" evidence="1">
    <location>
        <begin position="12"/>
        <end position="31"/>
    </location>
</feature>
<dbReference type="AlphaFoldDB" id="A0A972GSW8"/>
<name>A0A972GSW8_9BACL</name>
<gene>
    <name evidence="2" type="ORF">GC093_08500</name>
</gene>
<evidence type="ECO:0000256" key="1">
    <source>
        <dbReference type="SAM" id="Phobius"/>
    </source>
</evidence>
<dbReference type="Proteomes" id="UP000641588">
    <property type="component" value="Unassembled WGS sequence"/>
</dbReference>
<keyword evidence="1" id="KW-0472">Membrane</keyword>